<proteinExistence type="predicted"/>
<protein>
    <submittedName>
        <fullName evidence="1">Uncharacterized protein</fullName>
    </submittedName>
</protein>
<dbReference type="EMBL" id="JTAI01000031">
    <property type="protein sequence ID" value="PPS93735.1"/>
    <property type="molecule type" value="Genomic_DNA"/>
</dbReference>
<accession>A0ABX5BCY5</accession>
<gene>
    <name evidence="1" type="ORF">GY17_00002587</name>
</gene>
<comment type="caution">
    <text evidence="1">The sequence shown here is derived from an EMBL/GenBank/DDBJ whole genome shotgun (WGS) entry which is preliminary data.</text>
</comment>
<sequence length="65" mass="7580">MNEDLSEYNHPESIISLLSPVSWLQMDEIKINSDFNLNNQNGYIKKKSERIIKELTYGKSKIYGT</sequence>
<evidence type="ECO:0000313" key="2">
    <source>
        <dbReference type="Proteomes" id="UP001429100"/>
    </source>
</evidence>
<evidence type="ECO:0000313" key="1">
    <source>
        <dbReference type="EMBL" id="PPS93735.1"/>
    </source>
</evidence>
<organism evidence="1 2">
    <name type="scientific">Cryptosporidium hominis</name>
    <dbReference type="NCBI Taxonomy" id="237895"/>
    <lineage>
        <taxon>Eukaryota</taxon>
        <taxon>Sar</taxon>
        <taxon>Alveolata</taxon>
        <taxon>Apicomplexa</taxon>
        <taxon>Conoidasida</taxon>
        <taxon>Coccidia</taxon>
        <taxon>Eucoccidiorida</taxon>
        <taxon>Eimeriorina</taxon>
        <taxon>Cryptosporidiidae</taxon>
        <taxon>Cryptosporidium</taxon>
    </lineage>
</organism>
<reference evidence="1 2" key="2">
    <citation type="submission" date="2017-10" db="EMBL/GenBank/DDBJ databases">
        <title>Consistent, comparative and evidence-based genome annotation and re-annotation for the closely-related species, Cryptosporidium parvum, C. hominis and C. tyzzeri.</title>
        <authorList>
            <person name="Baptista R.P."/>
            <person name="Li Y."/>
            <person name="Sateriale A."/>
            <person name="Striepen B."/>
            <person name="Kissinger J.C."/>
        </authorList>
    </citation>
    <scope>NUCLEOTIDE SEQUENCE [LARGE SCALE GENOMIC DNA]</scope>
    <source>
        <strain evidence="1">30976</strain>
    </source>
</reference>
<keyword evidence="2" id="KW-1185">Reference proteome</keyword>
<reference evidence="1 2" key="1">
    <citation type="submission" date="2014-11" db="EMBL/GenBank/DDBJ databases">
        <title>Comparative genomic analysis of Cryptosporidium hominis reveals occurrence of genetic recombination in virulent subtypes.</title>
        <authorList>
            <person name="Guo Y."/>
            <person name="Tang K."/>
            <person name="Frace M."/>
            <person name="Li N."/>
            <person name="Roellig D.M."/>
            <person name="Sammons S."/>
            <person name="Knipe K."/>
            <person name="Rowe L."/>
            <person name="Feng Y."/>
            <person name="Xiao L."/>
        </authorList>
    </citation>
    <scope>NUCLEOTIDE SEQUENCE [LARGE SCALE GENOMIC DNA]</scope>
    <source>
        <strain evidence="1">30976</strain>
    </source>
</reference>
<dbReference type="Proteomes" id="UP001429100">
    <property type="component" value="Unassembled WGS sequence"/>
</dbReference>
<name>A0ABX5BCY5_CRYHO</name>